<proteinExistence type="predicted"/>
<keyword evidence="2" id="KW-1185">Reference proteome</keyword>
<protein>
    <submittedName>
        <fullName evidence="1">Uncharacterized protein</fullName>
    </submittedName>
</protein>
<dbReference type="Proteomes" id="UP001055439">
    <property type="component" value="Chromosome 1"/>
</dbReference>
<name>A0A9E7ECS9_9LILI</name>
<organism evidence="1 2">
    <name type="scientific">Musa troglodytarum</name>
    <name type="common">fe'i banana</name>
    <dbReference type="NCBI Taxonomy" id="320322"/>
    <lineage>
        <taxon>Eukaryota</taxon>
        <taxon>Viridiplantae</taxon>
        <taxon>Streptophyta</taxon>
        <taxon>Embryophyta</taxon>
        <taxon>Tracheophyta</taxon>
        <taxon>Spermatophyta</taxon>
        <taxon>Magnoliopsida</taxon>
        <taxon>Liliopsida</taxon>
        <taxon>Zingiberales</taxon>
        <taxon>Musaceae</taxon>
        <taxon>Musa</taxon>
    </lineage>
</organism>
<reference evidence="1" key="1">
    <citation type="submission" date="2022-05" db="EMBL/GenBank/DDBJ databases">
        <title>The Musa troglodytarum L. genome provides insights into the mechanism of non-climacteric behaviour and enrichment of carotenoids.</title>
        <authorList>
            <person name="Wang J."/>
        </authorList>
    </citation>
    <scope>NUCLEOTIDE SEQUENCE</scope>
    <source>
        <tissue evidence="1">Leaf</tissue>
    </source>
</reference>
<dbReference type="AlphaFoldDB" id="A0A9E7ECS9"/>
<evidence type="ECO:0000313" key="1">
    <source>
        <dbReference type="EMBL" id="URD74920.1"/>
    </source>
</evidence>
<accession>A0A9E7ECS9</accession>
<gene>
    <name evidence="1" type="ORF">MUK42_37071</name>
</gene>
<evidence type="ECO:0000313" key="2">
    <source>
        <dbReference type="Proteomes" id="UP001055439"/>
    </source>
</evidence>
<dbReference type="EMBL" id="CP097502">
    <property type="protein sequence ID" value="URD74920.1"/>
    <property type="molecule type" value="Genomic_DNA"/>
</dbReference>
<sequence length="203" mass="23635">MDLGLSKTESTSRRRRPGYRICLAHTLDVLHFVEYGFELFYRDVSAAPMSTIFDISTFRIHLNRIQFFLPLRCFCCLRETKTRNLRKNWMARSDNSYRKPIEIDPLKEKQEKRSQFGISNVRIGKALGKGRKGGSEAPSLILWGGPIDVRAQLLWTDGSYKGSNLKYRNHEKQHRQRPEAGMATDKLRGLQYAQHNTTRQPYI</sequence>